<dbReference type="AlphaFoldDB" id="A0AAN8WHC5"/>
<reference evidence="2 3" key="1">
    <citation type="submission" date="2023-11" db="EMBL/GenBank/DDBJ databases">
        <title>Halocaridina rubra genome assembly.</title>
        <authorList>
            <person name="Smith C."/>
        </authorList>
    </citation>
    <scope>NUCLEOTIDE SEQUENCE [LARGE SCALE GENOMIC DNA]</scope>
    <source>
        <strain evidence="2">EP-1</strain>
        <tissue evidence="2">Whole</tissue>
    </source>
</reference>
<organism evidence="2 3">
    <name type="scientific">Halocaridina rubra</name>
    <name type="common">Hawaiian red shrimp</name>
    <dbReference type="NCBI Taxonomy" id="373956"/>
    <lineage>
        <taxon>Eukaryota</taxon>
        <taxon>Metazoa</taxon>
        <taxon>Ecdysozoa</taxon>
        <taxon>Arthropoda</taxon>
        <taxon>Crustacea</taxon>
        <taxon>Multicrustacea</taxon>
        <taxon>Malacostraca</taxon>
        <taxon>Eumalacostraca</taxon>
        <taxon>Eucarida</taxon>
        <taxon>Decapoda</taxon>
        <taxon>Pleocyemata</taxon>
        <taxon>Caridea</taxon>
        <taxon>Atyoidea</taxon>
        <taxon>Atyidae</taxon>
        <taxon>Halocaridina</taxon>
    </lineage>
</organism>
<evidence type="ECO:0000313" key="3">
    <source>
        <dbReference type="Proteomes" id="UP001381693"/>
    </source>
</evidence>
<feature type="compositionally biased region" description="Acidic residues" evidence="1">
    <location>
        <begin position="31"/>
        <end position="48"/>
    </location>
</feature>
<comment type="caution">
    <text evidence="2">The sequence shown here is derived from an EMBL/GenBank/DDBJ whole genome shotgun (WGS) entry which is preliminary data.</text>
</comment>
<proteinExistence type="predicted"/>
<feature type="compositionally biased region" description="Acidic residues" evidence="1">
    <location>
        <begin position="54"/>
        <end position="68"/>
    </location>
</feature>
<accession>A0AAN8WHC5</accession>
<evidence type="ECO:0000313" key="2">
    <source>
        <dbReference type="EMBL" id="KAK7041850.1"/>
    </source>
</evidence>
<protein>
    <submittedName>
        <fullName evidence="2">Uncharacterized protein</fullName>
    </submittedName>
</protein>
<dbReference type="Proteomes" id="UP001381693">
    <property type="component" value="Unassembled WGS sequence"/>
</dbReference>
<feature type="region of interest" description="Disordered" evidence="1">
    <location>
        <begin position="27"/>
        <end position="68"/>
    </location>
</feature>
<name>A0AAN8WHC5_HALRR</name>
<sequence length="68" mass="7734">MITSLMPRIGDISGNTDLINKILEEYIPSDSESDTEDYLDDEVTETQDEYIPSETEENSEDDEVSEMP</sequence>
<keyword evidence="3" id="KW-1185">Reference proteome</keyword>
<evidence type="ECO:0000256" key="1">
    <source>
        <dbReference type="SAM" id="MobiDB-lite"/>
    </source>
</evidence>
<gene>
    <name evidence="2" type="ORF">SK128_003355</name>
</gene>
<dbReference type="EMBL" id="JAXCGZ010021859">
    <property type="protein sequence ID" value="KAK7041850.1"/>
    <property type="molecule type" value="Genomic_DNA"/>
</dbReference>